<gene>
    <name evidence="2" type="ORF">KSF_020260</name>
</gene>
<feature type="chain" id="PRO_5035152073" evidence="1">
    <location>
        <begin position="28"/>
        <end position="462"/>
    </location>
</feature>
<sequence length="462" mass="51043">MSNRLKKPASLSLISSLALLAMLVLQACGGSPSTGSTSGGSGPITLTVAYQQFGSPPYQDQIWWTKVKQQVEASNPNIKIKLLPIVADEGAYYTKLDLMMRSNNAPDIVREDSFLVGSDVTAGYLAPLDDYLNSWPEYKEQWFDSMQKITTFNGHNYGIMNGTDVRAVWYNKDIFKKAGLPTEWQPKNWADILTAARTIKAKVPNVIPMNLYSGIPMDEASTMQGFEMLLYGTKHTLYNYDSKKWVVSSKGFQDSLDFVKQVYDQKNLLGPTNDIALSTTAGNTVSQQLLPQGKLAIDIDGSWLPGNWVKGGAAPWDQWQQTMGIAKMPTQFGDDPKYVTLSGGWADSITARSQHKKEAFDVLKVAYSKDMLASYDVAAAQITPRKDIVDVAEYKNVPLSSFFTELVGFTQFRPGFPAYPKLSVEIDRAMQQVMQGQSSTDAMKAYQQAATNIAGADNVETK</sequence>
<comment type="caution">
    <text evidence="2">The sequence shown here is derived from an EMBL/GenBank/DDBJ whole genome shotgun (WGS) entry which is preliminary data.</text>
</comment>
<evidence type="ECO:0000256" key="1">
    <source>
        <dbReference type="SAM" id="SignalP"/>
    </source>
</evidence>
<dbReference type="RefSeq" id="WP_220202841.1">
    <property type="nucleotide sequence ID" value="NZ_BNJK01000001.1"/>
</dbReference>
<dbReference type="InterPro" id="IPR006059">
    <property type="entry name" value="SBP"/>
</dbReference>
<dbReference type="PROSITE" id="PS51257">
    <property type="entry name" value="PROKAR_LIPOPROTEIN"/>
    <property type="match status" value="1"/>
</dbReference>
<organism evidence="2 3">
    <name type="scientific">Reticulibacter mediterranei</name>
    <dbReference type="NCBI Taxonomy" id="2778369"/>
    <lineage>
        <taxon>Bacteria</taxon>
        <taxon>Bacillati</taxon>
        <taxon>Chloroflexota</taxon>
        <taxon>Ktedonobacteria</taxon>
        <taxon>Ktedonobacterales</taxon>
        <taxon>Reticulibacteraceae</taxon>
        <taxon>Reticulibacter</taxon>
    </lineage>
</organism>
<evidence type="ECO:0000313" key="3">
    <source>
        <dbReference type="Proteomes" id="UP000597444"/>
    </source>
</evidence>
<dbReference type="PANTHER" id="PTHR43649">
    <property type="entry name" value="ARABINOSE-BINDING PROTEIN-RELATED"/>
    <property type="match status" value="1"/>
</dbReference>
<proteinExistence type="predicted"/>
<reference evidence="2" key="1">
    <citation type="submission" date="2020-10" db="EMBL/GenBank/DDBJ databases">
        <title>Taxonomic study of unclassified bacteria belonging to the class Ktedonobacteria.</title>
        <authorList>
            <person name="Yabe S."/>
            <person name="Wang C.M."/>
            <person name="Zheng Y."/>
            <person name="Sakai Y."/>
            <person name="Cavaletti L."/>
            <person name="Monciardini P."/>
            <person name="Donadio S."/>
        </authorList>
    </citation>
    <scope>NUCLEOTIDE SEQUENCE</scope>
    <source>
        <strain evidence="2">ID150040</strain>
    </source>
</reference>
<protein>
    <submittedName>
        <fullName evidence="2">Sugar ABC transporter substrate-binding protein</fullName>
    </submittedName>
</protein>
<dbReference type="AlphaFoldDB" id="A0A8J3IG83"/>
<dbReference type="EMBL" id="BNJK01000001">
    <property type="protein sequence ID" value="GHO91978.1"/>
    <property type="molecule type" value="Genomic_DNA"/>
</dbReference>
<evidence type="ECO:0000313" key="2">
    <source>
        <dbReference type="EMBL" id="GHO91978.1"/>
    </source>
</evidence>
<dbReference type="Proteomes" id="UP000597444">
    <property type="component" value="Unassembled WGS sequence"/>
</dbReference>
<dbReference type="SUPFAM" id="SSF53850">
    <property type="entry name" value="Periplasmic binding protein-like II"/>
    <property type="match status" value="1"/>
</dbReference>
<dbReference type="Gene3D" id="3.40.190.10">
    <property type="entry name" value="Periplasmic binding protein-like II"/>
    <property type="match status" value="2"/>
</dbReference>
<accession>A0A8J3IG83</accession>
<name>A0A8J3IG83_9CHLR</name>
<dbReference type="Pfam" id="PF01547">
    <property type="entry name" value="SBP_bac_1"/>
    <property type="match status" value="1"/>
</dbReference>
<keyword evidence="1" id="KW-0732">Signal</keyword>
<keyword evidence="3" id="KW-1185">Reference proteome</keyword>
<feature type="signal peptide" evidence="1">
    <location>
        <begin position="1"/>
        <end position="27"/>
    </location>
</feature>
<dbReference type="InterPro" id="IPR050490">
    <property type="entry name" value="Bact_solute-bd_prot1"/>
</dbReference>
<dbReference type="PANTHER" id="PTHR43649:SF14">
    <property type="entry name" value="BLR3389 PROTEIN"/>
    <property type="match status" value="1"/>
</dbReference>